<dbReference type="Proteomes" id="UP000078512">
    <property type="component" value="Unassembled WGS sequence"/>
</dbReference>
<name>A0A197JG80_9FUNG</name>
<dbReference type="EMBL" id="KV442100">
    <property type="protein sequence ID" value="OAQ24130.1"/>
    <property type="molecule type" value="Genomic_DNA"/>
</dbReference>
<dbReference type="AlphaFoldDB" id="A0A197JG80"/>
<proteinExistence type="predicted"/>
<evidence type="ECO:0000313" key="2">
    <source>
        <dbReference type="Proteomes" id="UP000078512"/>
    </source>
</evidence>
<reference evidence="1 2" key="1">
    <citation type="submission" date="2016-05" db="EMBL/GenBank/DDBJ databases">
        <title>Genome sequencing reveals origins of a unique bacterial endosymbiosis in the earliest lineages of terrestrial Fungi.</title>
        <authorList>
            <consortium name="DOE Joint Genome Institute"/>
            <person name="Uehling J."/>
            <person name="Gryganskyi A."/>
            <person name="Hameed K."/>
            <person name="Tschaplinski T."/>
            <person name="Misztal P."/>
            <person name="Wu S."/>
            <person name="Desiro A."/>
            <person name="Vande Pol N."/>
            <person name="Du Z.-Y."/>
            <person name="Zienkiewicz A."/>
            <person name="Zienkiewicz K."/>
            <person name="Morin E."/>
            <person name="Tisserant E."/>
            <person name="Splivallo R."/>
            <person name="Hainaut M."/>
            <person name="Henrissat B."/>
            <person name="Ohm R."/>
            <person name="Kuo A."/>
            <person name="Yan J."/>
            <person name="Lipzen A."/>
            <person name="Nolan M."/>
            <person name="Labutti K."/>
            <person name="Barry K."/>
            <person name="Goldstein A."/>
            <person name="Labbe J."/>
            <person name="Schadt C."/>
            <person name="Tuskan G."/>
            <person name="Grigoriev I."/>
            <person name="Martin F."/>
            <person name="Vilgalys R."/>
            <person name="Bonito G."/>
        </authorList>
    </citation>
    <scope>NUCLEOTIDE SEQUENCE [LARGE SCALE GENOMIC DNA]</scope>
    <source>
        <strain evidence="1 2">AG-77</strain>
    </source>
</reference>
<organism evidence="1 2">
    <name type="scientific">Linnemannia elongata AG-77</name>
    <dbReference type="NCBI Taxonomy" id="1314771"/>
    <lineage>
        <taxon>Eukaryota</taxon>
        <taxon>Fungi</taxon>
        <taxon>Fungi incertae sedis</taxon>
        <taxon>Mucoromycota</taxon>
        <taxon>Mortierellomycotina</taxon>
        <taxon>Mortierellomycetes</taxon>
        <taxon>Mortierellales</taxon>
        <taxon>Mortierellaceae</taxon>
        <taxon>Linnemannia</taxon>
    </lineage>
</organism>
<gene>
    <name evidence="1" type="ORF">K457DRAFT_867792</name>
</gene>
<protein>
    <submittedName>
        <fullName evidence="1">Uncharacterized protein</fullName>
    </submittedName>
</protein>
<keyword evidence="2" id="KW-1185">Reference proteome</keyword>
<accession>A0A197JG80</accession>
<sequence>MLCVRIMGCLIKNKKKEETCHFCDLSFSSFSLSLTLSLLVIPCLFSNPTKELAYTLHCSSFGTISSFPLSVSFSETKEPWLLLLILD</sequence>
<evidence type="ECO:0000313" key="1">
    <source>
        <dbReference type="EMBL" id="OAQ24130.1"/>
    </source>
</evidence>